<reference evidence="1 2" key="1">
    <citation type="submission" date="2015-05" db="EMBL/GenBank/DDBJ databases">
        <authorList>
            <person name="Wang D.B."/>
            <person name="Wang M."/>
        </authorList>
    </citation>
    <scope>NUCLEOTIDE SEQUENCE [LARGE SCALE GENOMIC DNA]</scope>
    <source>
        <strain evidence="1 2">IMCC 12053</strain>
    </source>
</reference>
<dbReference type="AlphaFoldDB" id="A0A0P0AB70"/>
<gene>
    <name evidence="1" type="ORF">IMCC12053_1509</name>
</gene>
<evidence type="ECO:0000313" key="2">
    <source>
        <dbReference type="Proteomes" id="UP000064920"/>
    </source>
</evidence>
<dbReference type="SMART" id="SM00563">
    <property type="entry name" value="PlsC"/>
    <property type="match status" value="1"/>
</dbReference>
<name>A0A0P0AB70_9RHOB</name>
<dbReference type="OrthoDB" id="1113830at2"/>
<protein>
    <submittedName>
        <fullName evidence="1">Putative hemolysin</fullName>
    </submittedName>
</protein>
<dbReference type="GO" id="GO:0016746">
    <property type="term" value="F:acyltransferase activity"/>
    <property type="evidence" value="ECO:0007669"/>
    <property type="project" value="InterPro"/>
</dbReference>
<dbReference type="InterPro" id="IPR002123">
    <property type="entry name" value="Plipid/glycerol_acylTrfase"/>
</dbReference>
<dbReference type="CDD" id="cd07986">
    <property type="entry name" value="LPLAT_ACT14924-like"/>
    <property type="match status" value="1"/>
</dbReference>
<proteinExistence type="predicted"/>
<dbReference type="KEGG" id="cmar:IMCC12053_1509"/>
<dbReference type="PATRIC" id="fig|1397108.4.peg.1544"/>
<accession>A0A0P0AB70</accession>
<dbReference type="RefSeq" id="WP_062217395.1">
    <property type="nucleotide sequence ID" value="NZ_CP012023.1"/>
</dbReference>
<dbReference type="Proteomes" id="UP000064920">
    <property type="component" value="Chromosome"/>
</dbReference>
<sequence length="293" mass="32484">MTDQNAVTDEAASRDADFAPYDARRLSYANTFSDPFKIVIIRAIEWVTGKLPLLRRIRRFEKLGAPHGHGFFTQTLNVMNIEVKTPPNQTAKIPTTGPLVVVANHPHGLTDGLVMAELIGQVRTDYKILTRSLLTGIPEIDPFMLPVPFPHEEDSHRKSITMRNEAMDQLKSGGVIVLFPAGAVATSQTLFGPVVEKEWNPFTAKMILKSGATVLPIYFPGRNTRLYQIADKISATLRQGLLLHEIARSMNKPQSPIIGDPIIADELGDWKANPRGFMDWLRGHTLALGGRTD</sequence>
<organism evidence="1 2">
    <name type="scientific">Celeribacter marinus</name>
    <dbReference type="NCBI Taxonomy" id="1397108"/>
    <lineage>
        <taxon>Bacteria</taxon>
        <taxon>Pseudomonadati</taxon>
        <taxon>Pseudomonadota</taxon>
        <taxon>Alphaproteobacteria</taxon>
        <taxon>Rhodobacterales</taxon>
        <taxon>Roseobacteraceae</taxon>
        <taxon>Celeribacter</taxon>
    </lineage>
</organism>
<dbReference type="SUPFAM" id="SSF69593">
    <property type="entry name" value="Glycerol-3-phosphate (1)-acyltransferase"/>
    <property type="match status" value="1"/>
</dbReference>
<dbReference type="InterPro" id="IPR045746">
    <property type="entry name" value="ACT14924-like_Acyltransf_dom"/>
</dbReference>
<dbReference type="Pfam" id="PF19576">
    <property type="entry name" value="Acyltransf_2"/>
    <property type="match status" value="1"/>
</dbReference>
<dbReference type="STRING" id="1397108.IMCC12053_1509"/>
<keyword evidence="2" id="KW-1185">Reference proteome</keyword>
<dbReference type="EMBL" id="CP012023">
    <property type="protein sequence ID" value="ALI55456.1"/>
    <property type="molecule type" value="Genomic_DNA"/>
</dbReference>
<evidence type="ECO:0000313" key="1">
    <source>
        <dbReference type="EMBL" id="ALI55456.1"/>
    </source>
</evidence>